<accession>C6C3X7</accession>
<dbReference type="AlphaFoldDB" id="C6C3X7"/>
<reference evidence="1" key="1">
    <citation type="submission" date="2009-06" db="EMBL/GenBank/DDBJ databases">
        <title>Complete sequence of Dickeya dadantii Ech703.</title>
        <authorList>
            <consortium name="US DOE Joint Genome Institute"/>
            <person name="Lucas S."/>
            <person name="Copeland A."/>
            <person name="Lapidus A."/>
            <person name="Glavina del Rio T."/>
            <person name="Dalin E."/>
            <person name="Tice H."/>
            <person name="Bruce D."/>
            <person name="Goodwin L."/>
            <person name="Pitluck S."/>
            <person name="Chertkov O."/>
            <person name="Brettin T."/>
            <person name="Detter J.C."/>
            <person name="Han C."/>
            <person name="Larimer F."/>
            <person name="Land M."/>
            <person name="Hauser L."/>
            <person name="Kyrpides N."/>
            <person name="Mikhailova N."/>
            <person name="Balakrishnan V."/>
            <person name="Glasner J."/>
            <person name="Perna N.T."/>
        </authorList>
    </citation>
    <scope>NUCLEOTIDE SEQUENCE [LARGE SCALE GENOMIC DNA]</scope>
    <source>
        <strain evidence="1">Ech703</strain>
    </source>
</reference>
<evidence type="ECO:0000313" key="2">
    <source>
        <dbReference type="Proteomes" id="UP000002734"/>
    </source>
</evidence>
<protein>
    <submittedName>
        <fullName evidence="1">Uncharacterized protein</fullName>
    </submittedName>
</protein>
<dbReference type="Proteomes" id="UP000002734">
    <property type="component" value="Chromosome"/>
</dbReference>
<name>C6C3X7_MUSP7</name>
<evidence type="ECO:0000313" key="1">
    <source>
        <dbReference type="EMBL" id="ACS87304.1"/>
    </source>
</evidence>
<dbReference type="HOGENOM" id="CLU_3327237_0_0_6"/>
<dbReference type="STRING" id="579405.Dd703_3546"/>
<organism evidence="1 2">
    <name type="scientific">Musicola paradisiaca (strain Ech703)</name>
    <name type="common">Dickeya paradisiaca</name>
    <name type="synonym">Dickeya dadantii</name>
    <dbReference type="NCBI Taxonomy" id="579405"/>
    <lineage>
        <taxon>Bacteria</taxon>
        <taxon>Pseudomonadati</taxon>
        <taxon>Pseudomonadota</taxon>
        <taxon>Gammaproteobacteria</taxon>
        <taxon>Enterobacterales</taxon>
        <taxon>Pectobacteriaceae</taxon>
        <taxon>Musicola</taxon>
    </lineage>
</organism>
<dbReference type="eggNOG" id="ENOG5031DVP">
    <property type="taxonomic scope" value="Bacteria"/>
</dbReference>
<keyword evidence="2" id="KW-1185">Reference proteome</keyword>
<sequence>MQYSSQSARQLKIWRVNPTLILIHASAGHRFVYPGKNA</sequence>
<proteinExistence type="predicted"/>
<dbReference type="KEGG" id="dda:Dd703_3546"/>
<gene>
    <name evidence="1" type="ordered locus">Dd703_3546</name>
</gene>
<dbReference type="EMBL" id="CP001654">
    <property type="protein sequence ID" value="ACS87304.1"/>
    <property type="molecule type" value="Genomic_DNA"/>
</dbReference>